<dbReference type="InterPro" id="IPR004027">
    <property type="entry name" value="SEC_C_motif"/>
</dbReference>
<dbReference type="Gene3D" id="1.25.40.10">
    <property type="entry name" value="Tetratricopeptide repeat domain"/>
    <property type="match status" value="1"/>
</dbReference>
<evidence type="ECO:0000313" key="2">
    <source>
        <dbReference type="EMBL" id="HJF31779.1"/>
    </source>
</evidence>
<dbReference type="EMBL" id="DYWT01000138">
    <property type="protein sequence ID" value="HJF31779.1"/>
    <property type="molecule type" value="Genomic_DNA"/>
</dbReference>
<dbReference type="Gene3D" id="3.10.450.50">
    <property type="match status" value="1"/>
</dbReference>
<dbReference type="InterPro" id="IPR019734">
    <property type="entry name" value="TPR_rpt"/>
</dbReference>
<comment type="caution">
    <text evidence="2">The sequence shown here is derived from an EMBL/GenBank/DDBJ whole genome shotgun (WGS) entry which is preliminary data.</text>
</comment>
<sequence>MIGRNDPCSCGSGKKYKKCCGSEGTNLVDMIVNEELDRILGTYFNDYPKNADRQEMMQMMREWVNRLTGSWEKEHIEEAASEFYLFIHNKKSWHTYLAAQLEQVKRDSVVSILEKWSEPFILLAQITEVERGKLKARELFSEKEYYVTRNEGMPADVGTLLFGVVLRDSRKGDYTVAPVSSMMFLAKWSKQTKKSLVELRETASDKSTEQFLSDYTLDIYELFIKRSMASMNDLVKEVLAPTQLSALTALDAVLRELSQRADGREIMHKLAVAYFLNDNQDVPVEEDFLAAAVNTGIQLGVVQDTGLTNEEVQQKFGAVNESMFVYEAELVALYADMMDSGEEPMAARVYDIGTDPRPTEKALWETSMTTGGVVQPKRKQGIAEGRAQLLAYEAYRAETEEERRKLAESAKEIGPDNPDVLLLQAEVERDYKKASELYEKAIQYASRTFEPGENPWQNIPNRPFMRAAFAYGIHFFSNGKYTEAAEMFTDLLRMNRTDNQGARYEAVASLIHAERFTEAAEIMVRYEKGSDHDAAYHYLDWKLEDIASEGKSLDAEEMLNEASKLNGHVRHLMTFKAKTSPYPRHQAIEPGSSDEARYIWLLLNGVTSV</sequence>
<dbReference type="SUPFAM" id="SSF103642">
    <property type="entry name" value="Sec-C motif"/>
    <property type="match status" value="1"/>
</dbReference>
<feature type="repeat" description="TPR" evidence="1">
    <location>
        <begin position="465"/>
        <end position="498"/>
    </location>
</feature>
<dbReference type="AlphaFoldDB" id="A0A921FYA8"/>
<reference evidence="2" key="2">
    <citation type="submission" date="2021-09" db="EMBL/GenBank/DDBJ databases">
        <authorList>
            <person name="Gilroy R."/>
        </authorList>
    </citation>
    <scope>NUCLEOTIDE SEQUENCE</scope>
    <source>
        <strain evidence="2">CHK171-7178</strain>
    </source>
</reference>
<reference evidence="2" key="1">
    <citation type="journal article" date="2021" name="PeerJ">
        <title>Extensive microbial diversity within the chicken gut microbiome revealed by metagenomics and culture.</title>
        <authorList>
            <person name="Gilroy R."/>
            <person name="Ravi A."/>
            <person name="Getino M."/>
            <person name="Pursley I."/>
            <person name="Horton D.L."/>
            <person name="Alikhan N.F."/>
            <person name="Baker D."/>
            <person name="Gharbi K."/>
            <person name="Hall N."/>
            <person name="Watson M."/>
            <person name="Adriaenssens E.M."/>
            <person name="Foster-Nyarko E."/>
            <person name="Jarju S."/>
            <person name="Secka A."/>
            <person name="Antonio M."/>
            <person name="Oren A."/>
            <person name="Chaudhuri R.R."/>
            <person name="La Ragione R."/>
            <person name="Hildebrand F."/>
            <person name="Pallen M.J."/>
        </authorList>
    </citation>
    <scope>NUCLEOTIDE SEQUENCE</scope>
    <source>
        <strain evidence="2">CHK171-7178</strain>
    </source>
</reference>
<name>A0A921FYA8_SPOPS</name>
<dbReference type="SUPFAM" id="SSF48452">
    <property type="entry name" value="TPR-like"/>
    <property type="match status" value="1"/>
</dbReference>
<evidence type="ECO:0000256" key="1">
    <source>
        <dbReference type="PROSITE-ProRule" id="PRU00339"/>
    </source>
</evidence>
<proteinExistence type="predicted"/>
<dbReference type="InterPro" id="IPR011990">
    <property type="entry name" value="TPR-like_helical_dom_sf"/>
</dbReference>
<dbReference type="Proteomes" id="UP000698173">
    <property type="component" value="Unassembled WGS sequence"/>
</dbReference>
<gene>
    <name evidence="2" type="ORF">K8V56_08365</name>
</gene>
<dbReference type="Pfam" id="PF02810">
    <property type="entry name" value="SEC-C"/>
    <property type="match status" value="1"/>
</dbReference>
<accession>A0A921FYA8</accession>
<protein>
    <submittedName>
        <fullName evidence="2">SEC-C domain-containing protein</fullName>
    </submittedName>
</protein>
<dbReference type="PROSITE" id="PS50005">
    <property type="entry name" value="TPR"/>
    <property type="match status" value="1"/>
</dbReference>
<keyword evidence="1" id="KW-0802">TPR repeat</keyword>
<evidence type="ECO:0000313" key="3">
    <source>
        <dbReference type="Proteomes" id="UP000698173"/>
    </source>
</evidence>
<organism evidence="2 3">
    <name type="scientific">Sporosarcina psychrophila</name>
    <name type="common">Bacillus psychrophilus</name>
    <dbReference type="NCBI Taxonomy" id="1476"/>
    <lineage>
        <taxon>Bacteria</taxon>
        <taxon>Bacillati</taxon>
        <taxon>Bacillota</taxon>
        <taxon>Bacilli</taxon>
        <taxon>Bacillales</taxon>
        <taxon>Caryophanaceae</taxon>
        <taxon>Sporosarcina</taxon>
    </lineage>
</organism>